<evidence type="ECO:0000256" key="2">
    <source>
        <dbReference type="PROSITE-ProRule" id="PRU00176"/>
    </source>
</evidence>
<comment type="caution">
    <text evidence="6">The sequence shown here is derived from an EMBL/GenBank/DDBJ whole genome shotgun (WGS) entry which is preliminary data.</text>
</comment>
<dbReference type="GO" id="GO:0005739">
    <property type="term" value="C:mitochondrion"/>
    <property type="evidence" value="ECO:0007669"/>
    <property type="project" value="TreeGrafter"/>
</dbReference>
<dbReference type="AlphaFoldDB" id="A0A5N5GSY5"/>
<evidence type="ECO:0000256" key="3">
    <source>
        <dbReference type="SAM" id="Coils"/>
    </source>
</evidence>
<name>A0A5N5GSY5_9ROSA</name>
<dbReference type="SMART" id="SM00360">
    <property type="entry name" value="RRM"/>
    <property type="match status" value="1"/>
</dbReference>
<reference evidence="6 7" key="3">
    <citation type="submission" date="2019-11" db="EMBL/GenBank/DDBJ databases">
        <title>A de novo genome assembly of a pear dwarfing rootstock.</title>
        <authorList>
            <person name="Wang F."/>
            <person name="Wang J."/>
            <person name="Li S."/>
            <person name="Zhang Y."/>
            <person name="Fang M."/>
            <person name="Ma L."/>
            <person name="Zhao Y."/>
            <person name="Jiang S."/>
        </authorList>
    </citation>
    <scope>NUCLEOTIDE SEQUENCE [LARGE SCALE GENOMIC DNA]</scope>
    <source>
        <strain evidence="6">S2</strain>
        <tissue evidence="6">Leaf</tissue>
    </source>
</reference>
<evidence type="ECO:0000256" key="4">
    <source>
        <dbReference type="SAM" id="MobiDB-lite"/>
    </source>
</evidence>
<protein>
    <submittedName>
        <fullName evidence="6">Zinc finger CCCH domain-containing protein 25-like</fullName>
    </submittedName>
</protein>
<organism evidence="6 7">
    <name type="scientific">Pyrus ussuriensis x Pyrus communis</name>
    <dbReference type="NCBI Taxonomy" id="2448454"/>
    <lineage>
        <taxon>Eukaryota</taxon>
        <taxon>Viridiplantae</taxon>
        <taxon>Streptophyta</taxon>
        <taxon>Embryophyta</taxon>
        <taxon>Tracheophyta</taxon>
        <taxon>Spermatophyta</taxon>
        <taxon>Magnoliopsida</taxon>
        <taxon>eudicotyledons</taxon>
        <taxon>Gunneridae</taxon>
        <taxon>Pentapetalae</taxon>
        <taxon>rosids</taxon>
        <taxon>fabids</taxon>
        <taxon>Rosales</taxon>
        <taxon>Rosaceae</taxon>
        <taxon>Amygdaloideae</taxon>
        <taxon>Maleae</taxon>
        <taxon>Pyrus</taxon>
    </lineage>
</organism>
<keyword evidence="3" id="KW-0175">Coiled coil</keyword>
<accession>A0A5N5GSY5</accession>
<dbReference type="PANTHER" id="PTHR48024">
    <property type="entry name" value="GEO13361P1-RELATED"/>
    <property type="match status" value="1"/>
</dbReference>
<dbReference type="PANTHER" id="PTHR48024:SF56">
    <property type="entry name" value="HETEROGENEOUS NUCLEAR RIBONUCLEOPROTEIN A0"/>
    <property type="match status" value="1"/>
</dbReference>
<feature type="region of interest" description="Disordered" evidence="4">
    <location>
        <begin position="123"/>
        <end position="152"/>
    </location>
</feature>
<keyword evidence="7" id="KW-1185">Reference proteome</keyword>
<proteinExistence type="predicted"/>
<dbReference type="InterPro" id="IPR050886">
    <property type="entry name" value="RNA-binding_reg"/>
</dbReference>
<dbReference type="CDD" id="cd00590">
    <property type="entry name" value="RRM_SF"/>
    <property type="match status" value="1"/>
</dbReference>
<dbReference type="GO" id="GO:0003723">
    <property type="term" value="F:RNA binding"/>
    <property type="evidence" value="ECO:0007669"/>
    <property type="project" value="UniProtKB-UniRule"/>
</dbReference>
<reference evidence="6 7" key="1">
    <citation type="submission" date="2019-09" db="EMBL/GenBank/DDBJ databases">
        <authorList>
            <person name="Ou C."/>
        </authorList>
    </citation>
    <scope>NUCLEOTIDE SEQUENCE [LARGE SCALE GENOMIC DNA]</scope>
    <source>
        <strain evidence="6">S2</strain>
        <tissue evidence="6">Leaf</tissue>
    </source>
</reference>
<dbReference type="InterPro" id="IPR035979">
    <property type="entry name" value="RBD_domain_sf"/>
</dbReference>
<dbReference type="EMBL" id="SMOL01000401">
    <property type="protein sequence ID" value="KAB2618716.1"/>
    <property type="molecule type" value="Genomic_DNA"/>
</dbReference>
<dbReference type="Proteomes" id="UP000327157">
    <property type="component" value="Chromosome 15"/>
</dbReference>
<keyword evidence="1 2" id="KW-0694">RNA-binding</keyword>
<evidence type="ECO:0000313" key="6">
    <source>
        <dbReference type="EMBL" id="KAB2618716.1"/>
    </source>
</evidence>
<evidence type="ECO:0000313" key="7">
    <source>
        <dbReference type="Proteomes" id="UP000327157"/>
    </source>
</evidence>
<evidence type="ECO:0000256" key="1">
    <source>
        <dbReference type="ARBA" id="ARBA00022884"/>
    </source>
</evidence>
<dbReference type="PROSITE" id="PS50102">
    <property type="entry name" value="RRM"/>
    <property type="match status" value="1"/>
</dbReference>
<reference evidence="7" key="2">
    <citation type="submission" date="2019-10" db="EMBL/GenBank/DDBJ databases">
        <title>A de novo genome assembly of a pear dwarfing rootstock.</title>
        <authorList>
            <person name="Wang F."/>
            <person name="Wang J."/>
            <person name="Li S."/>
            <person name="Zhang Y."/>
            <person name="Fang M."/>
            <person name="Ma L."/>
            <person name="Zhao Y."/>
            <person name="Jiang S."/>
        </authorList>
    </citation>
    <scope>NUCLEOTIDE SEQUENCE [LARGE SCALE GENOMIC DNA]</scope>
</reference>
<dbReference type="InterPro" id="IPR000504">
    <property type="entry name" value="RRM_dom"/>
</dbReference>
<dbReference type="Pfam" id="PF00076">
    <property type="entry name" value="RRM_1"/>
    <property type="match status" value="1"/>
</dbReference>
<gene>
    <name evidence="6" type="ORF">D8674_014585</name>
</gene>
<evidence type="ECO:0000259" key="5">
    <source>
        <dbReference type="PROSITE" id="PS50102"/>
    </source>
</evidence>
<dbReference type="OrthoDB" id="272703at2759"/>
<dbReference type="InterPro" id="IPR012677">
    <property type="entry name" value="Nucleotide-bd_a/b_plait_sf"/>
</dbReference>
<feature type="region of interest" description="Disordered" evidence="4">
    <location>
        <begin position="177"/>
        <end position="234"/>
    </location>
</feature>
<dbReference type="SUPFAM" id="SSF54928">
    <property type="entry name" value="RNA-binding domain, RBD"/>
    <property type="match status" value="1"/>
</dbReference>
<dbReference type="Gene3D" id="3.30.70.330">
    <property type="match status" value="1"/>
</dbReference>
<feature type="domain" description="RRM" evidence="5">
    <location>
        <begin position="7"/>
        <end position="84"/>
    </location>
</feature>
<dbReference type="GO" id="GO:0005634">
    <property type="term" value="C:nucleus"/>
    <property type="evidence" value="ECO:0007669"/>
    <property type="project" value="TreeGrafter"/>
</dbReference>
<feature type="compositionally biased region" description="Basic and acidic residues" evidence="4">
    <location>
        <begin position="186"/>
        <end position="225"/>
    </location>
</feature>
<sequence length="379" mass="44436">MTIGDESSVYVGGLPYDATEETVRRVFELYGNVIAVKIINDAVARGKCYGFVTFRNPRSVSLAINEMDGRTVDGRVIRVNEVRSRGERLNFGRERESFRRNAKRGRNWDRGRDHEMDFSRDRDRYKDRYSDQSRECDRDRSPEDIGEERDRRYEGEHNYKHVRDHFLDIDLDQDRVAEGSEQAQSRNRDQGWERDRALVSHIDRDMDKTKSLDSTGDKDGDDQSRRWNGTNTVNRQIQDLVSHPSDDYNVQVKEQLDQSMRRVEEIKNETIQMEEIIEEKEKLILDLQNKSKKLEDALINAKKNSSHEKMKITKLHKSFMQVKDYTEKLKSCEHELQALSVPLLSSFFVGYNTTTKHGLVIWSNKLILLFHAWSNLILA</sequence>
<feature type="coiled-coil region" evidence="3">
    <location>
        <begin position="249"/>
        <end position="304"/>
    </location>
</feature>